<reference evidence="1 2" key="1">
    <citation type="submission" date="2024-09" db="EMBL/GenBank/DDBJ databases">
        <title>Whole genome analysis of Stenotrophomonas geniculata MK-1, and its biological control impact on peanut foliage fungus diseases.</title>
        <authorList>
            <person name="Ahsan T."/>
        </authorList>
    </citation>
    <scope>NUCLEOTIDE SEQUENCE [LARGE SCALE GENOMIC DNA]</scope>
    <source>
        <strain evidence="1 2">MK-1</strain>
    </source>
</reference>
<dbReference type="Pfam" id="PF11185">
    <property type="entry name" value="DUF2971"/>
    <property type="match status" value="1"/>
</dbReference>
<name>A0ABW1N6P1_9GAMM</name>
<gene>
    <name evidence="1" type="ORF">ACFLLB_14070</name>
</gene>
<organism evidence="1 2">
    <name type="scientific">Stenotrophomonas geniculata</name>
    <dbReference type="NCBI Taxonomy" id="86188"/>
    <lineage>
        <taxon>Bacteria</taxon>
        <taxon>Pseudomonadati</taxon>
        <taxon>Pseudomonadota</taxon>
        <taxon>Gammaproteobacteria</taxon>
        <taxon>Lysobacterales</taxon>
        <taxon>Lysobacteraceae</taxon>
        <taxon>Stenotrophomonas</taxon>
    </lineage>
</organism>
<comment type="caution">
    <text evidence="1">The sequence shown here is derived from an EMBL/GenBank/DDBJ whole genome shotgun (WGS) entry which is preliminary data.</text>
</comment>
<accession>A0ABW1N6P1</accession>
<evidence type="ECO:0000313" key="1">
    <source>
        <dbReference type="EMBL" id="MFC6070702.1"/>
    </source>
</evidence>
<dbReference type="EMBL" id="JBHRFL010000025">
    <property type="protein sequence ID" value="MFC6070702.1"/>
    <property type="molecule type" value="Genomic_DNA"/>
</dbReference>
<evidence type="ECO:0000313" key="2">
    <source>
        <dbReference type="Proteomes" id="UP001596115"/>
    </source>
</evidence>
<keyword evidence="2" id="KW-1185">Reference proteome</keyword>
<dbReference type="InterPro" id="IPR021352">
    <property type="entry name" value="DUF2971"/>
</dbReference>
<protein>
    <submittedName>
        <fullName evidence="1">DUF2971 domain-containing protein</fullName>
    </submittedName>
</protein>
<dbReference type="RefSeq" id="WP_160314089.1">
    <property type="nucleotide sequence ID" value="NZ_JAWISR010000010.1"/>
</dbReference>
<sequence length="245" mass="27113">MNDYLEMHWGYSMWQEAATQLADSLGQEFLDRVDAVISGSGFAALPLASCFSTNGDTLSQWRAYASDGLGFSIGFDARRILGLPANPLAVSYSEEQQVFEIAQYVKVAHLVMQKEPENDIKLFELAFRLAMDLSSYKNPAFAEESEVRLVHLARYEESANGRKLIDFQGTAFGEEYAPQPIKFFMKQGSPVAYIDLDFIGPDGENPIRSVIVGPKNQSLTTSISVMLETLGLPGVDVVKSKASYR</sequence>
<dbReference type="Proteomes" id="UP001596115">
    <property type="component" value="Unassembled WGS sequence"/>
</dbReference>
<proteinExistence type="predicted"/>